<name>A0A4C1X167_EUMVA</name>
<comment type="caution">
    <text evidence="1">The sequence shown here is derived from an EMBL/GenBank/DDBJ whole genome shotgun (WGS) entry which is preliminary data.</text>
</comment>
<dbReference type="AlphaFoldDB" id="A0A4C1X167"/>
<reference evidence="1 2" key="1">
    <citation type="journal article" date="2019" name="Commun. Biol.">
        <title>The bagworm genome reveals a unique fibroin gene that provides high tensile strength.</title>
        <authorList>
            <person name="Kono N."/>
            <person name="Nakamura H."/>
            <person name="Ohtoshi R."/>
            <person name="Tomita M."/>
            <person name="Numata K."/>
            <person name="Arakawa K."/>
        </authorList>
    </citation>
    <scope>NUCLEOTIDE SEQUENCE [LARGE SCALE GENOMIC DNA]</scope>
</reference>
<keyword evidence="2" id="KW-1185">Reference proteome</keyword>
<evidence type="ECO:0000313" key="1">
    <source>
        <dbReference type="EMBL" id="GBP57421.1"/>
    </source>
</evidence>
<accession>A0A4C1X167</accession>
<dbReference type="Proteomes" id="UP000299102">
    <property type="component" value="Unassembled WGS sequence"/>
</dbReference>
<gene>
    <name evidence="1" type="ORF">EVAR_41314_1</name>
</gene>
<sequence length="108" mass="12114">MSINVSQQQEKQNAVCKNPRSVISISETVLDVIMDAGIGRIKALMTASGRRAPFITRATLSLNPFFCGEMRAHCCEDGWARANEHENHHLWTLETSKESLGGRPFRQE</sequence>
<protein>
    <submittedName>
        <fullName evidence="1">Uncharacterized protein</fullName>
    </submittedName>
</protein>
<proteinExistence type="predicted"/>
<dbReference type="EMBL" id="BGZK01000716">
    <property type="protein sequence ID" value="GBP57421.1"/>
    <property type="molecule type" value="Genomic_DNA"/>
</dbReference>
<evidence type="ECO:0000313" key="2">
    <source>
        <dbReference type="Proteomes" id="UP000299102"/>
    </source>
</evidence>
<organism evidence="1 2">
    <name type="scientific">Eumeta variegata</name>
    <name type="common">Bagworm moth</name>
    <name type="synonym">Eumeta japonica</name>
    <dbReference type="NCBI Taxonomy" id="151549"/>
    <lineage>
        <taxon>Eukaryota</taxon>
        <taxon>Metazoa</taxon>
        <taxon>Ecdysozoa</taxon>
        <taxon>Arthropoda</taxon>
        <taxon>Hexapoda</taxon>
        <taxon>Insecta</taxon>
        <taxon>Pterygota</taxon>
        <taxon>Neoptera</taxon>
        <taxon>Endopterygota</taxon>
        <taxon>Lepidoptera</taxon>
        <taxon>Glossata</taxon>
        <taxon>Ditrysia</taxon>
        <taxon>Tineoidea</taxon>
        <taxon>Psychidae</taxon>
        <taxon>Oiketicinae</taxon>
        <taxon>Eumeta</taxon>
    </lineage>
</organism>